<keyword evidence="1" id="KW-0472">Membrane</keyword>
<sequence length="126" mass="15052">MILLIKSFPQLVGDKRFKERMLFAPSAKRSINFYDEYVEVKGKFSQKLPYKELKRTGQTRSLYLLFFTERRIVILHKAGFRKGTLAELKEFIKEHRPFQSKIYGIIRYLPAVMAFVLFVSIFWSEF</sequence>
<evidence type="ECO:0000259" key="2">
    <source>
        <dbReference type="Pfam" id="PF14317"/>
    </source>
</evidence>
<dbReference type="Pfam" id="PF14317">
    <property type="entry name" value="YcxB"/>
    <property type="match status" value="1"/>
</dbReference>
<evidence type="ECO:0000313" key="3">
    <source>
        <dbReference type="EMBL" id="NBJ91768.1"/>
    </source>
</evidence>
<dbReference type="Proteomes" id="UP001154420">
    <property type="component" value="Unassembled WGS sequence"/>
</dbReference>
<feature type="transmembrane region" description="Helical" evidence="1">
    <location>
        <begin position="105"/>
        <end position="123"/>
    </location>
</feature>
<reference evidence="3" key="1">
    <citation type="submission" date="2018-09" db="EMBL/GenBank/DDBJ databases">
        <title>Murine metabolic-syndrome-specific gut microbial biobank.</title>
        <authorList>
            <person name="Liu C."/>
        </authorList>
    </citation>
    <scope>NUCLEOTIDE SEQUENCE</scope>
    <source>
        <strain evidence="3">D42-62</strain>
    </source>
</reference>
<dbReference type="InterPro" id="IPR025588">
    <property type="entry name" value="YcxB-like_C"/>
</dbReference>
<dbReference type="EMBL" id="QZDT01000003">
    <property type="protein sequence ID" value="NBJ91768.1"/>
    <property type="molecule type" value="Genomic_DNA"/>
</dbReference>
<protein>
    <submittedName>
        <fullName evidence="3">YcxB family protein</fullName>
    </submittedName>
</protein>
<evidence type="ECO:0000256" key="1">
    <source>
        <dbReference type="SAM" id="Phobius"/>
    </source>
</evidence>
<accession>A0A9X5BDS5</accession>
<proteinExistence type="predicted"/>
<dbReference type="OrthoDB" id="9860313at2"/>
<evidence type="ECO:0000313" key="4">
    <source>
        <dbReference type="Proteomes" id="UP001154420"/>
    </source>
</evidence>
<feature type="domain" description="YcxB-like C-terminal" evidence="2">
    <location>
        <begin position="33"/>
        <end position="92"/>
    </location>
</feature>
<keyword evidence="1" id="KW-1133">Transmembrane helix</keyword>
<organism evidence="3 4">
    <name type="scientific">Parablautia muri</name>
    <dbReference type="NCBI Taxonomy" id="2320879"/>
    <lineage>
        <taxon>Bacteria</taxon>
        <taxon>Bacillati</taxon>
        <taxon>Bacillota</taxon>
        <taxon>Clostridia</taxon>
        <taxon>Lachnospirales</taxon>
        <taxon>Lachnospiraceae</taxon>
        <taxon>Parablautia</taxon>
    </lineage>
</organism>
<keyword evidence="4" id="KW-1185">Reference proteome</keyword>
<dbReference type="RefSeq" id="WP_160558839.1">
    <property type="nucleotide sequence ID" value="NZ_QZDT01000003.1"/>
</dbReference>
<dbReference type="AlphaFoldDB" id="A0A9X5BDS5"/>
<comment type="caution">
    <text evidence="3">The sequence shown here is derived from an EMBL/GenBank/DDBJ whole genome shotgun (WGS) entry which is preliminary data.</text>
</comment>
<keyword evidence="1" id="KW-0812">Transmembrane</keyword>
<gene>
    <name evidence="3" type="ORF">D5281_03965</name>
</gene>
<name>A0A9X5BDS5_9FIRM</name>